<accession>W5J2F4</accession>
<keyword evidence="3" id="KW-1185">Reference proteome</keyword>
<dbReference type="VEuPathDB" id="VectorBase:ADAC010514"/>
<dbReference type="EnsemblMetazoa" id="ADAC010514-RA">
    <property type="protein sequence ID" value="ADAC010514-PA"/>
    <property type="gene ID" value="ADAC010514"/>
</dbReference>
<name>W5J2F4_ANODA</name>
<dbReference type="Proteomes" id="UP000000673">
    <property type="component" value="Unassembled WGS sequence"/>
</dbReference>
<dbReference type="AlphaFoldDB" id="W5J2F4"/>
<reference evidence="1" key="2">
    <citation type="submission" date="2010-05" db="EMBL/GenBank/DDBJ databases">
        <authorList>
            <person name="Almeida L.G."/>
            <person name="Nicolas M.F."/>
            <person name="Souza R.C."/>
            <person name="Vasconcelos A.T.R."/>
        </authorList>
    </citation>
    <scope>NUCLEOTIDE SEQUENCE</scope>
</reference>
<dbReference type="HOGENOM" id="CLU_1918811_0_0_1"/>
<protein>
    <submittedName>
        <fullName evidence="1 2">Uncharacterized protein</fullName>
    </submittedName>
</protein>
<sequence>MSRELLVTHFHAPTHLPRLCSVTNYGNTRSPALVDSAVRYLALCKQRRRRWQRRRRGQHIPWHTCRRAGPEADERRQDNAPAALAFVQFLTTTKTAAAPRSTRNNNNNKVRQTLACLVSPLHVTKAGSAFAS</sequence>
<proteinExistence type="predicted"/>
<evidence type="ECO:0000313" key="3">
    <source>
        <dbReference type="Proteomes" id="UP000000673"/>
    </source>
</evidence>
<evidence type="ECO:0000313" key="2">
    <source>
        <dbReference type="EnsemblMetazoa" id="ADAC010514-PA"/>
    </source>
</evidence>
<reference evidence="2" key="4">
    <citation type="submission" date="2015-06" db="UniProtKB">
        <authorList>
            <consortium name="EnsemblMetazoa"/>
        </authorList>
    </citation>
    <scope>IDENTIFICATION</scope>
</reference>
<reference evidence="1 3" key="1">
    <citation type="journal article" date="2010" name="BMC Genomics">
        <title>Combination of measures distinguishes pre-miRNAs from other stem-loops in the genome of the newly sequenced Anopheles darlingi.</title>
        <authorList>
            <person name="Mendes N.D."/>
            <person name="Freitas A.T."/>
            <person name="Vasconcelos A.T."/>
            <person name="Sagot M.F."/>
        </authorList>
    </citation>
    <scope>NUCLEOTIDE SEQUENCE</scope>
</reference>
<organism evidence="1">
    <name type="scientific">Anopheles darlingi</name>
    <name type="common">Mosquito</name>
    <dbReference type="NCBI Taxonomy" id="43151"/>
    <lineage>
        <taxon>Eukaryota</taxon>
        <taxon>Metazoa</taxon>
        <taxon>Ecdysozoa</taxon>
        <taxon>Arthropoda</taxon>
        <taxon>Hexapoda</taxon>
        <taxon>Insecta</taxon>
        <taxon>Pterygota</taxon>
        <taxon>Neoptera</taxon>
        <taxon>Endopterygota</taxon>
        <taxon>Diptera</taxon>
        <taxon>Nematocera</taxon>
        <taxon>Culicoidea</taxon>
        <taxon>Culicidae</taxon>
        <taxon>Anophelinae</taxon>
        <taxon>Anopheles</taxon>
    </lineage>
</organism>
<dbReference type="EMBL" id="ADMH02002188">
    <property type="protein sequence ID" value="ETN57906.1"/>
    <property type="molecule type" value="Genomic_DNA"/>
</dbReference>
<evidence type="ECO:0000313" key="1">
    <source>
        <dbReference type="EMBL" id="ETN57906.1"/>
    </source>
</evidence>
<reference evidence="1" key="3">
    <citation type="journal article" date="2013" name="Nucleic Acids Res.">
        <title>The genome of Anopheles darlingi, the main neotropical malaria vector.</title>
        <authorList>
            <person name="Marinotti O."/>
            <person name="Cerqueira G.C."/>
            <person name="de Almeida L.G."/>
            <person name="Ferro M.I."/>
            <person name="Loreto E.L."/>
            <person name="Zaha A."/>
            <person name="Teixeira S.M."/>
            <person name="Wespiser A.R."/>
            <person name="Almeida E Silva A."/>
            <person name="Schlindwein A.D."/>
            <person name="Pacheco A.C."/>
            <person name="Silva A.L."/>
            <person name="Graveley B.R."/>
            <person name="Walenz B.P."/>
            <person name="Lima Bde A."/>
            <person name="Ribeiro C.A."/>
            <person name="Nunes-Silva C.G."/>
            <person name="de Carvalho C.R."/>
            <person name="Soares C.M."/>
            <person name="de Menezes C.B."/>
            <person name="Matiolli C."/>
            <person name="Caffrey D."/>
            <person name="Araujo D.A."/>
            <person name="de Oliveira D.M."/>
            <person name="Golenbock D."/>
            <person name="Grisard E.C."/>
            <person name="Fantinatti-Garboggini F."/>
            <person name="de Carvalho F.M."/>
            <person name="Barcellos F.G."/>
            <person name="Prosdocimi F."/>
            <person name="May G."/>
            <person name="Azevedo Junior G.M."/>
            <person name="Guimaraes G.M."/>
            <person name="Goldman G.H."/>
            <person name="Padilha I.Q."/>
            <person name="Batista Jda S."/>
            <person name="Ferro J.A."/>
            <person name="Ribeiro J.M."/>
            <person name="Fietto J.L."/>
            <person name="Dabbas K.M."/>
            <person name="Cerdeira L."/>
            <person name="Agnez-Lima L.F."/>
            <person name="Brocchi M."/>
            <person name="de Carvalho M.O."/>
            <person name="Teixeira Mde M."/>
            <person name="Diniz Maia Mde M."/>
            <person name="Goldman M.H."/>
            <person name="Cruz Schneider M.P."/>
            <person name="Felipe M.S."/>
            <person name="Hungria M."/>
            <person name="Nicolas M.F."/>
            <person name="Pereira M."/>
            <person name="Montes M.A."/>
            <person name="Cantao M.E."/>
            <person name="Vincentz M."/>
            <person name="Rafael M.S."/>
            <person name="Silverman N."/>
            <person name="Stoco P.H."/>
            <person name="Souza R.C."/>
            <person name="Vicentini R."/>
            <person name="Gazzinelli R.T."/>
            <person name="Neves Rde O."/>
            <person name="Silva R."/>
            <person name="Astolfi-Filho S."/>
            <person name="Maciel T.E."/>
            <person name="Urmenyi T.P."/>
            <person name="Tadei W.P."/>
            <person name="Camargo E.P."/>
            <person name="de Vasconcelos A.T."/>
        </authorList>
    </citation>
    <scope>NUCLEOTIDE SEQUENCE</scope>
</reference>
<gene>
    <name evidence="1" type="ORF">AND_010514</name>
</gene>